<protein>
    <submittedName>
        <fullName evidence="2">DUF2993 domain-containing protein</fullName>
    </submittedName>
</protein>
<keyword evidence="3" id="KW-1185">Reference proteome</keyword>
<feature type="signal peptide" evidence="1">
    <location>
        <begin position="1"/>
        <end position="25"/>
    </location>
</feature>
<dbReference type="InterPro" id="IPR021373">
    <property type="entry name" value="DUF2993"/>
</dbReference>
<gene>
    <name evidence="2" type="ORF">ITX44_31545</name>
</gene>
<dbReference type="Proteomes" id="UP000749040">
    <property type="component" value="Unassembled WGS sequence"/>
</dbReference>
<dbReference type="EMBL" id="JADKYB010000022">
    <property type="protein sequence ID" value="MBM9508999.1"/>
    <property type="molecule type" value="Genomic_DNA"/>
</dbReference>
<comment type="caution">
    <text evidence="2">The sequence shown here is derived from an EMBL/GenBank/DDBJ whole genome shotgun (WGS) entry which is preliminary data.</text>
</comment>
<evidence type="ECO:0000256" key="1">
    <source>
        <dbReference type="SAM" id="SignalP"/>
    </source>
</evidence>
<feature type="chain" id="PRO_5046502712" evidence="1">
    <location>
        <begin position="26"/>
        <end position="232"/>
    </location>
</feature>
<dbReference type="Pfam" id="PF11209">
    <property type="entry name" value="LmeA"/>
    <property type="match status" value="1"/>
</dbReference>
<sequence>MKVLAITVAVLAVLFTIADRTAVHYADKEATRLAKGKYGYANTTDGHMHVAIGGFPFLTQAIGGNFGHVTLTAEKFYVDTTDNTQGGYLNIARLRLDLRGVSVTSLAARSAEANQATGTLTLSYEDLSGVVTRLAGNGGPLRVSQAPGSDGQAARVRISGTMGGTALNSTGTLLAQGTELSLTLPGTERAGAVWRVGLPAGVGFTAARATPDGVEISLVGHQVTLGSSRFDR</sequence>
<accession>A0ABS2U070</accession>
<evidence type="ECO:0000313" key="3">
    <source>
        <dbReference type="Proteomes" id="UP000749040"/>
    </source>
</evidence>
<proteinExistence type="predicted"/>
<evidence type="ECO:0000313" key="2">
    <source>
        <dbReference type="EMBL" id="MBM9508999.1"/>
    </source>
</evidence>
<keyword evidence="1" id="KW-0732">Signal</keyword>
<reference evidence="2 3" key="1">
    <citation type="submission" date="2021-01" db="EMBL/GenBank/DDBJ databases">
        <title>Streptomyces acididurans sp. nov., isolated from a peat swamp forest soil.</title>
        <authorList>
            <person name="Chantavorakit T."/>
            <person name="Duangmal K."/>
        </authorList>
    </citation>
    <scope>NUCLEOTIDE SEQUENCE [LARGE SCALE GENOMIC DNA]</scope>
    <source>
        <strain evidence="2 3">KK5PA1</strain>
    </source>
</reference>
<name>A0ABS2U070_9ACTN</name>
<organism evidence="2 3">
    <name type="scientific">Actinacidiphila acididurans</name>
    <dbReference type="NCBI Taxonomy" id="2784346"/>
    <lineage>
        <taxon>Bacteria</taxon>
        <taxon>Bacillati</taxon>
        <taxon>Actinomycetota</taxon>
        <taxon>Actinomycetes</taxon>
        <taxon>Kitasatosporales</taxon>
        <taxon>Streptomycetaceae</taxon>
        <taxon>Actinacidiphila</taxon>
    </lineage>
</organism>